<name>A7EAB0_SCLS1</name>
<evidence type="ECO:0000313" key="2">
    <source>
        <dbReference type="EMBL" id="EDN99388.1"/>
    </source>
</evidence>
<feature type="transmembrane region" description="Helical" evidence="1">
    <location>
        <begin position="21"/>
        <end position="41"/>
    </location>
</feature>
<sequence>MTAINIAKIKSIRRLFEIQSIVILVKYVVSRVAVVVVVIVGEEVGWLVMLKVVEVVGWMWLKISPEVLLGLHEEDTYS</sequence>
<keyword evidence="1" id="KW-0472">Membrane</keyword>
<dbReference type="EMBL" id="CH476623">
    <property type="protein sequence ID" value="EDN99388.1"/>
    <property type="molecule type" value="Genomic_DNA"/>
</dbReference>
<organism evidence="2 3">
    <name type="scientific">Sclerotinia sclerotiorum (strain ATCC 18683 / 1980 / Ss-1)</name>
    <name type="common">White mold</name>
    <name type="synonym">Whetzelinia sclerotiorum</name>
    <dbReference type="NCBI Taxonomy" id="665079"/>
    <lineage>
        <taxon>Eukaryota</taxon>
        <taxon>Fungi</taxon>
        <taxon>Dikarya</taxon>
        <taxon>Ascomycota</taxon>
        <taxon>Pezizomycotina</taxon>
        <taxon>Leotiomycetes</taxon>
        <taxon>Helotiales</taxon>
        <taxon>Sclerotiniaceae</taxon>
        <taxon>Sclerotinia</taxon>
    </lineage>
</organism>
<keyword evidence="3" id="KW-1185">Reference proteome</keyword>
<dbReference type="HOGENOM" id="CLU_2623470_0_0_1"/>
<accession>A7EAB0</accession>
<dbReference type="RefSeq" id="XP_001596026.1">
    <property type="nucleotide sequence ID" value="XM_001595976.1"/>
</dbReference>
<evidence type="ECO:0000256" key="1">
    <source>
        <dbReference type="SAM" id="Phobius"/>
    </source>
</evidence>
<protein>
    <submittedName>
        <fullName evidence="2">Uncharacterized protein</fullName>
    </submittedName>
</protein>
<proteinExistence type="predicted"/>
<dbReference type="Proteomes" id="UP000001312">
    <property type="component" value="Unassembled WGS sequence"/>
</dbReference>
<reference evidence="3" key="1">
    <citation type="journal article" date="2011" name="PLoS Genet.">
        <title>Genomic analysis of the necrotrophic fungal pathogens Sclerotinia sclerotiorum and Botrytis cinerea.</title>
        <authorList>
            <person name="Amselem J."/>
            <person name="Cuomo C.A."/>
            <person name="van Kan J.A."/>
            <person name="Viaud M."/>
            <person name="Benito E.P."/>
            <person name="Couloux A."/>
            <person name="Coutinho P.M."/>
            <person name="de Vries R.P."/>
            <person name="Dyer P.S."/>
            <person name="Fillinger S."/>
            <person name="Fournier E."/>
            <person name="Gout L."/>
            <person name="Hahn M."/>
            <person name="Kohn L."/>
            <person name="Lapalu N."/>
            <person name="Plummer K.M."/>
            <person name="Pradier J.M."/>
            <person name="Quevillon E."/>
            <person name="Sharon A."/>
            <person name="Simon A."/>
            <person name="ten Have A."/>
            <person name="Tudzynski B."/>
            <person name="Tudzynski P."/>
            <person name="Wincker P."/>
            <person name="Andrew M."/>
            <person name="Anthouard V."/>
            <person name="Beever R.E."/>
            <person name="Beffa R."/>
            <person name="Benoit I."/>
            <person name="Bouzid O."/>
            <person name="Brault B."/>
            <person name="Chen Z."/>
            <person name="Choquer M."/>
            <person name="Collemare J."/>
            <person name="Cotton P."/>
            <person name="Danchin E.G."/>
            <person name="Da Silva C."/>
            <person name="Gautier A."/>
            <person name="Giraud C."/>
            <person name="Giraud T."/>
            <person name="Gonzalez C."/>
            <person name="Grossetete S."/>
            <person name="Guldener U."/>
            <person name="Henrissat B."/>
            <person name="Howlett B.J."/>
            <person name="Kodira C."/>
            <person name="Kretschmer M."/>
            <person name="Lappartient A."/>
            <person name="Leroch M."/>
            <person name="Levis C."/>
            <person name="Mauceli E."/>
            <person name="Neuveglise C."/>
            <person name="Oeser B."/>
            <person name="Pearson M."/>
            <person name="Poulain J."/>
            <person name="Poussereau N."/>
            <person name="Quesneville H."/>
            <person name="Rascle C."/>
            <person name="Schumacher J."/>
            <person name="Segurens B."/>
            <person name="Sexton A."/>
            <person name="Silva E."/>
            <person name="Sirven C."/>
            <person name="Soanes D.M."/>
            <person name="Talbot N.J."/>
            <person name="Templeton M."/>
            <person name="Yandava C."/>
            <person name="Yarden O."/>
            <person name="Zeng Q."/>
            <person name="Rollins J.A."/>
            <person name="Lebrun M.H."/>
            <person name="Dickman M."/>
        </authorList>
    </citation>
    <scope>NUCLEOTIDE SEQUENCE [LARGE SCALE GENOMIC DNA]</scope>
    <source>
        <strain evidence="3">ATCC 18683 / 1980 / Ss-1</strain>
    </source>
</reference>
<keyword evidence="1" id="KW-1133">Transmembrane helix</keyword>
<keyword evidence="1" id="KW-0812">Transmembrane</keyword>
<gene>
    <name evidence="2" type="ORF">SS1G_02242</name>
</gene>
<dbReference type="GeneID" id="5492473"/>
<dbReference type="InParanoid" id="A7EAB0"/>
<dbReference type="KEGG" id="ssl:SS1G_02242"/>
<dbReference type="AlphaFoldDB" id="A7EAB0"/>
<evidence type="ECO:0000313" key="3">
    <source>
        <dbReference type="Proteomes" id="UP000001312"/>
    </source>
</evidence>